<sequence>MIVMIKSYFREGRWSFYEGETFHAEAMCDERGIAMDDFQKHVALGEVEVTEDNDPAADPLADDVLLAVAGAAIPGVAPERDEGAEQPLAEDAPPSTMTE</sequence>
<evidence type="ECO:0000313" key="3">
    <source>
        <dbReference type="Proteomes" id="UP000282957"/>
    </source>
</evidence>
<keyword evidence="3" id="KW-1185">Reference proteome</keyword>
<evidence type="ECO:0000256" key="1">
    <source>
        <dbReference type="SAM" id="MobiDB-lite"/>
    </source>
</evidence>
<reference evidence="2 3" key="1">
    <citation type="submission" date="2019-01" db="EMBL/GenBank/DDBJ databases">
        <authorList>
            <person name="Chen W.-M."/>
        </authorList>
    </citation>
    <scope>NUCLEOTIDE SEQUENCE [LARGE SCALE GENOMIC DNA]</scope>
    <source>
        <strain evidence="2 3">CCP-6</strain>
    </source>
</reference>
<protein>
    <submittedName>
        <fullName evidence="2">Uncharacterized protein</fullName>
    </submittedName>
</protein>
<dbReference type="Proteomes" id="UP000282957">
    <property type="component" value="Unassembled WGS sequence"/>
</dbReference>
<dbReference type="EMBL" id="SACL01000004">
    <property type="protein sequence ID" value="RVT96242.1"/>
    <property type="molecule type" value="Genomic_DNA"/>
</dbReference>
<comment type="caution">
    <text evidence="2">The sequence shown here is derived from an EMBL/GenBank/DDBJ whole genome shotgun (WGS) entry which is preliminary data.</text>
</comment>
<name>A0A437MF44_9PROT</name>
<proteinExistence type="predicted"/>
<accession>A0A437MF44</accession>
<dbReference type="RefSeq" id="WP_127788175.1">
    <property type="nucleotide sequence ID" value="NZ_SACL01000004.1"/>
</dbReference>
<evidence type="ECO:0000313" key="2">
    <source>
        <dbReference type="EMBL" id="RVT96242.1"/>
    </source>
</evidence>
<dbReference type="AlphaFoldDB" id="A0A437MF44"/>
<feature type="region of interest" description="Disordered" evidence="1">
    <location>
        <begin position="76"/>
        <end position="99"/>
    </location>
</feature>
<organism evidence="2 3">
    <name type="scientific">Rhodovarius crocodyli</name>
    <dbReference type="NCBI Taxonomy" id="1979269"/>
    <lineage>
        <taxon>Bacteria</taxon>
        <taxon>Pseudomonadati</taxon>
        <taxon>Pseudomonadota</taxon>
        <taxon>Alphaproteobacteria</taxon>
        <taxon>Acetobacterales</taxon>
        <taxon>Roseomonadaceae</taxon>
        <taxon>Rhodovarius</taxon>
    </lineage>
</organism>
<gene>
    <name evidence="2" type="ORF">EOD42_14110</name>
</gene>